<dbReference type="InterPro" id="IPR025714">
    <property type="entry name" value="Methyltranfer_dom"/>
</dbReference>
<dbReference type="SUPFAM" id="SSF53335">
    <property type="entry name" value="S-adenosyl-L-methionine-dependent methyltransferases"/>
    <property type="match status" value="1"/>
</dbReference>
<evidence type="ECO:0000259" key="1">
    <source>
        <dbReference type="Pfam" id="PF13679"/>
    </source>
</evidence>
<protein>
    <recommendedName>
        <fullName evidence="1">Methyltransferase domain-containing protein</fullName>
    </recommendedName>
</protein>
<dbReference type="HOGENOM" id="CLU_031012_1_0_9"/>
<reference evidence="2 3" key="1">
    <citation type="journal article" date="2009" name="Genome Biol.">
        <title>Comparative genome and phenotypic analysis of Clostridium difficile 027 strains provides insight into the evolution of a hypervirulent bacterium.</title>
        <authorList>
            <person name="Stabler R.A."/>
            <person name="He M."/>
            <person name="Dawson L."/>
            <person name="Martin M."/>
            <person name="Valiente E."/>
            <person name="Corton C."/>
            <person name="Lawley T.D."/>
            <person name="Sebaihia M."/>
            <person name="Quail M.A."/>
            <person name="Rose G."/>
            <person name="Gerding D.N."/>
            <person name="Gibert M."/>
            <person name="Popoff M.R."/>
            <person name="Parkhill J."/>
            <person name="Dougan G."/>
            <person name="Wren B.W."/>
        </authorList>
    </citation>
    <scope>NUCLEOTIDE SEQUENCE [LARGE SCALE GENOMIC DNA]</scope>
    <source>
        <strain evidence="2 3">CD196</strain>
    </source>
</reference>
<feature type="domain" description="Methyltransferase" evidence="1">
    <location>
        <begin position="159"/>
        <end position="294"/>
    </location>
</feature>
<dbReference type="PANTHER" id="PTHR13369:SF3">
    <property type="entry name" value="METHYLTRANSFERASE DOMAIN-CONTAINING PROTEIN"/>
    <property type="match status" value="1"/>
</dbReference>
<dbReference type="KEGG" id="cdc:CD196_0367"/>
<gene>
    <name evidence="2" type="ordered locus">CD196_0367</name>
</gene>
<dbReference type="Gene3D" id="3.40.50.150">
    <property type="entry name" value="Vaccinia Virus protein VP39"/>
    <property type="match status" value="1"/>
</dbReference>
<dbReference type="CDD" id="cd02440">
    <property type="entry name" value="AdoMet_MTases"/>
    <property type="match status" value="1"/>
</dbReference>
<dbReference type="GO" id="GO:0005737">
    <property type="term" value="C:cytoplasm"/>
    <property type="evidence" value="ECO:0007669"/>
    <property type="project" value="TreeGrafter"/>
</dbReference>
<organism evidence="2 3">
    <name type="scientific">Clostridioides difficile (strain CD196)</name>
    <name type="common">Peptoclostridium difficile</name>
    <dbReference type="NCBI Taxonomy" id="645462"/>
    <lineage>
        <taxon>Bacteria</taxon>
        <taxon>Bacillati</taxon>
        <taxon>Bacillota</taxon>
        <taxon>Clostridia</taxon>
        <taxon>Peptostreptococcales</taxon>
        <taxon>Peptostreptococcaceae</taxon>
        <taxon>Clostridioides</taxon>
    </lineage>
</organism>
<proteinExistence type="predicted"/>
<accession>A0A0H3MZ19</accession>
<dbReference type="AlphaFoldDB" id="A0A0H3MZ19"/>
<sequence>MMNKQSIGKLNMFFMGITQRNLDNRHFFIELEVIFKSGRKEFKGIAIEEDNKYKFNFKGKSDLYTFNELLKNISKEAENYDGLVFKYVERGTIVVIEGDNKKVNVKYLDNKEEVPKIDEFTASQIKNRDYYVKVGQANALLKEIGVLTKDGKIKNDKIRKYNQIDHFVELIDSILKEIKDKDCITILDCACGKSYLSFVLNFYIKEVLKKNCYFIGIDYSDVVIEASKNMAKNLGYKNMSFIKEDLTNYTPNRDVDLVISLHACDTATDMAIGLGIRAKSEAIVVVPCCHKELLGQYRYEAMEPILKHGVFKARFADLITDGLRTLLLEGNGYDTSVVEYISPLDTPKNLMIRAIKTKTNNDKALKEYKELKSQFGVEPTLEKLIY</sequence>
<dbReference type="PANTHER" id="PTHR13369">
    <property type="match status" value="1"/>
</dbReference>
<dbReference type="EMBL" id="FN538970">
    <property type="protein sequence ID" value="CBA60721.1"/>
    <property type="molecule type" value="Genomic_DNA"/>
</dbReference>
<name>A0A0H3MZ19_CLODC</name>
<dbReference type="Proteomes" id="UP000002068">
    <property type="component" value="Chromosome"/>
</dbReference>
<dbReference type="Pfam" id="PF13679">
    <property type="entry name" value="Methyltransf_32"/>
    <property type="match status" value="1"/>
</dbReference>
<dbReference type="InterPro" id="IPR029063">
    <property type="entry name" value="SAM-dependent_MTases_sf"/>
</dbReference>
<evidence type="ECO:0000313" key="3">
    <source>
        <dbReference type="Proteomes" id="UP000002068"/>
    </source>
</evidence>
<evidence type="ECO:0000313" key="2">
    <source>
        <dbReference type="EMBL" id="CBA60721.1"/>
    </source>
</evidence>